<evidence type="ECO:0000313" key="13">
    <source>
        <dbReference type="EMBL" id="RAR73705.1"/>
    </source>
</evidence>
<dbReference type="PROSITE" id="PS00595">
    <property type="entry name" value="AA_TRANSFER_CLASS_5"/>
    <property type="match status" value="1"/>
</dbReference>
<keyword evidence="14" id="KW-1185">Reference proteome</keyword>
<dbReference type="Proteomes" id="UP000248840">
    <property type="component" value="Unassembled WGS sequence"/>
</dbReference>
<comment type="catalytic activity">
    <reaction evidence="10">
        <text>(sulfur carrier)-H + L-cysteine = (sulfur carrier)-SH + L-alanine</text>
        <dbReference type="Rhea" id="RHEA:43892"/>
        <dbReference type="Rhea" id="RHEA-COMP:14737"/>
        <dbReference type="Rhea" id="RHEA-COMP:14739"/>
        <dbReference type="ChEBI" id="CHEBI:29917"/>
        <dbReference type="ChEBI" id="CHEBI:35235"/>
        <dbReference type="ChEBI" id="CHEBI:57972"/>
        <dbReference type="ChEBI" id="CHEBI:64428"/>
        <dbReference type="EC" id="2.8.1.7"/>
    </reaction>
</comment>
<name>A0A328YLK6_9FLAO</name>
<dbReference type="GO" id="GO:0046872">
    <property type="term" value="F:metal ion binding"/>
    <property type="evidence" value="ECO:0007669"/>
    <property type="project" value="UniProtKB-KW"/>
</dbReference>
<comment type="similarity">
    <text evidence="2">Belongs to the class-V pyridoxal-phosphate-dependent aminotransferase family. NifS/IscS subfamily.</text>
</comment>
<gene>
    <name evidence="13" type="ORF">CLV55_10324</name>
</gene>
<dbReference type="Gene3D" id="3.90.1150.10">
    <property type="entry name" value="Aspartate Aminotransferase, domain 1"/>
    <property type="match status" value="1"/>
</dbReference>
<evidence type="ECO:0000256" key="8">
    <source>
        <dbReference type="ARBA" id="ARBA00023004"/>
    </source>
</evidence>
<evidence type="ECO:0000259" key="12">
    <source>
        <dbReference type="Pfam" id="PF00266"/>
    </source>
</evidence>
<dbReference type="PANTHER" id="PTHR11601">
    <property type="entry name" value="CYSTEINE DESULFURYLASE FAMILY MEMBER"/>
    <property type="match status" value="1"/>
</dbReference>
<evidence type="ECO:0000256" key="6">
    <source>
        <dbReference type="ARBA" id="ARBA00022723"/>
    </source>
</evidence>
<evidence type="ECO:0000256" key="1">
    <source>
        <dbReference type="ARBA" id="ARBA00001933"/>
    </source>
</evidence>
<dbReference type="RefSeq" id="WP_245902678.1">
    <property type="nucleotide sequence ID" value="NZ_QLSZ01000003.1"/>
</dbReference>
<dbReference type="Gene3D" id="3.40.640.10">
    <property type="entry name" value="Type I PLP-dependent aspartate aminotransferase-like (Major domain)"/>
    <property type="match status" value="1"/>
</dbReference>
<dbReference type="InterPro" id="IPR020578">
    <property type="entry name" value="Aminotrans_V_PyrdxlP_BS"/>
</dbReference>
<dbReference type="AlphaFoldDB" id="A0A328YLK6"/>
<dbReference type="InterPro" id="IPR016454">
    <property type="entry name" value="Cysteine_dSase"/>
</dbReference>
<accession>A0A328YLK6</accession>
<dbReference type="InterPro" id="IPR015421">
    <property type="entry name" value="PyrdxlP-dep_Trfase_major"/>
</dbReference>
<keyword evidence="8" id="KW-0408">Iron</keyword>
<dbReference type="InterPro" id="IPR015422">
    <property type="entry name" value="PyrdxlP-dep_Trfase_small"/>
</dbReference>
<evidence type="ECO:0000256" key="10">
    <source>
        <dbReference type="ARBA" id="ARBA00050776"/>
    </source>
</evidence>
<dbReference type="SUPFAM" id="SSF53383">
    <property type="entry name" value="PLP-dependent transferases"/>
    <property type="match status" value="1"/>
</dbReference>
<proteinExistence type="inferred from homology"/>
<comment type="cofactor">
    <cofactor evidence="1 11">
        <name>pyridoxal 5'-phosphate</name>
        <dbReference type="ChEBI" id="CHEBI:597326"/>
    </cofactor>
</comment>
<evidence type="ECO:0000256" key="11">
    <source>
        <dbReference type="RuleBase" id="RU004504"/>
    </source>
</evidence>
<dbReference type="EMBL" id="QLSZ01000003">
    <property type="protein sequence ID" value="RAR73705.1"/>
    <property type="molecule type" value="Genomic_DNA"/>
</dbReference>
<evidence type="ECO:0000256" key="5">
    <source>
        <dbReference type="ARBA" id="ARBA00022714"/>
    </source>
</evidence>
<comment type="caution">
    <text evidence="13">The sequence shown here is derived from an EMBL/GenBank/DDBJ whole genome shotgun (WGS) entry which is preliminary data.</text>
</comment>
<keyword evidence="7" id="KW-0663">Pyridoxal phosphate</keyword>
<dbReference type="GO" id="GO:0051537">
    <property type="term" value="F:2 iron, 2 sulfur cluster binding"/>
    <property type="evidence" value="ECO:0007669"/>
    <property type="project" value="UniProtKB-KW"/>
</dbReference>
<evidence type="ECO:0000313" key="14">
    <source>
        <dbReference type="Proteomes" id="UP000248840"/>
    </source>
</evidence>
<dbReference type="GO" id="GO:0031071">
    <property type="term" value="F:cysteine desulfurase activity"/>
    <property type="evidence" value="ECO:0007669"/>
    <property type="project" value="UniProtKB-EC"/>
</dbReference>
<evidence type="ECO:0000256" key="4">
    <source>
        <dbReference type="ARBA" id="ARBA00022679"/>
    </source>
</evidence>
<keyword evidence="6" id="KW-0479">Metal-binding</keyword>
<evidence type="ECO:0000256" key="3">
    <source>
        <dbReference type="ARBA" id="ARBA00012239"/>
    </source>
</evidence>
<dbReference type="Pfam" id="PF00266">
    <property type="entry name" value="Aminotran_5"/>
    <property type="match status" value="1"/>
</dbReference>
<feature type="domain" description="Aminotransferase class V" evidence="12">
    <location>
        <begin position="6"/>
        <end position="351"/>
    </location>
</feature>
<dbReference type="PANTHER" id="PTHR11601:SF34">
    <property type="entry name" value="CYSTEINE DESULFURASE"/>
    <property type="match status" value="1"/>
</dbReference>
<keyword evidence="9" id="KW-0411">Iron-sulfur</keyword>
<evidence type="ECO:0000256" key="7">
    <source>
        <dbReference type="ARBA" id="ARBA00022898"/>
    </source>
</evidence>
<dbReference type="PIRSF" id="PIRSF005572">
    <property type="entry name" value="NifS"/>
    <property type="match status" value="1"/>
</dbReference>
<sequence>MNKLPIYLDAASTTPVDKRVLDNMLPYFSEIFGNASSNHVYGLNAKKAIDIARSQVAKLINADEKEIIFTSGATESINFAIKGFVESNYEKGNHIITVKTEHKAVLATCEYLETKGFEVTYLDVNENGLISLDSLKAAIKETTILIAIMYVNNEIGIIQPIADIGKIAQEQNICFFCDATQAVGKVKVDVVADNIDMLCFSGHKLNGPKGIGVLYKKKHIALTPLLHGGGQEYGLRAGTYNTPLIVGLGKACEIIYEEWDSNILKLLEKRNEIEKYYEQNNIGIINFKEVKTAPHILCITLNNYDAEDYLIDNLKQFVASTGSACNSGLVRISHVIESINNLNNQTFRISI</sequence>
<dbReference type="InterPro" id="IPR000192">
    <property type="entry name" value="Aminotrans_V_dom"/>
</dbReference>
<evidence type="ECO:0000256" key="2">
    <source>
        <dbReference type="ARBA" id="ARBA00006490"/>
    </source>
</evidence>
<evidence type="ECO:0000256" key="9">
    <source>
        <dbReference type="ARBA" id="ARBA00023014"/>
    </source>
</evidence>
<protein>
    <recommendedName>
        <fullName evidence="3">cysteine desulfurase</fullName>
        <ecNumber evidence="3">2.8.1.7</ecNumber>
    </recommendedName>
</protein>
<dbReference type="FunFam" id="3.40.640.10:FF:000003">
    <property type="entry name" value="Cysteine desulfurase IscS"/>
    <property type="match status" value="1"/>
</dbReference>
<keyword evidence="4" id="KW-0808">Transferase</keyword>
<organism evidence="13 14">
    <name type="scientific">Flavobacterium aciduliphilum</name>
    <dbReference type="NCBI Taxonomy" id="1101402"/>
    <lineage>
        <taxon>Bacteria</taxon>
        <taxon>Pseudomonadati</taxon>
        <taxon>Bacteroidota</taxon>
        <taxon>Flavobacteriia</taxon>
        <taxon>Flavobacteriales</taxon>
        <taxon>Flavobacteriaceae</taxon>
        <taxon>Flavobacterium</taxon>
    </lineage>
</organism>
<keyword evidence="5" id="KW-0001">2Fe-2S</keyword>
<dbReference type="InterPro" id="IPR015424">
    <property type="entry name" value="PyrdxlP-dep_Trfase"/>
</dbReference>
<dbReference type="EC" id="2.8.1.7" evidence="3"/>
<reference evidence="13 14" key="1">
    <citation type="submission" date="2018-06" db="EMBL/GenBank/DDBJ databases">
        <title>Genomic Encyclopedia of Archaeal and Bacterial Type Strains, Phase II (KMG-II): from individual species to whole genera.</title>
        <authorList>
            <person name="Goeker M."/>
        </authorList>
    </citation>
    <scope>NUCLEOTIDE SEQUENCE [LARGE SCALE GENOMIC DNA]</scope>
    <source>
        <strain evidence="13 14">DSM 25663</strain>
    </source>
</reference>